<name>A0A9E3H5W2_9NOST</name>
<protein>
    <submittedName>
        <fullName evidence="2">Uncharacterized protein</fullName>
    </submittedName>
</protein>
<reference evidence="2" key="2">
    <citation type="journal article" date="2022" name="Microbiol. Resour. Announc.">
        <title>Metagenome Sequencing to Explore Phylogenomics of Terrestrial Cyanobacteria.</title>
        <authorList>
            <person name="Ward R.D."/>
            <person name="Stajich J.E."/>
            <person name="Johansen J.R."/>
            <person name="Huntemann M."/>
            <person name="Clum A."/>
            <person name="Foster B."/>
            <person name="Foster B."/>
            <person name="Roux S."/>
            <person name="Palaniappan K."/>
            <person name="Varghese N."/>
            <person name="Mukherjee S."/>
            <person name="Reddy T.B.K."/>
            <person name="Daum C."/>
            <person name="Copeland A."/>
            <person name="Chen I.A."/>
            <person name="Ivanova N.N."/>
            <person name="Kyrpides N.C."/>
            <person name="Shapiro N."/>
            <person name="Eloe-Fadrosh E.A."/>
            <person name="Pietrasiak N."/>
        </authorList>
    </citation>
    <scope>NUCLEOTIDE SEQUENCE</scope>
    <source>
        <strain evidence="2">HA4357-MV3</strain>
    </source>
</reference>
<evidence type="ECO:0000313" key="2">
    <source>
        <dbReference type="EMBL" id="MBW4431440.1"/>
    </source>
</evidence>
<dbReference type="EMBL" id="JAHHHW010000070">
    <property type="protein sequence ID" value="MBW4431440.1"/>
    <property type="molecule type" value="Genomic_DNA"/>
</dbReference>
<accession>A0A9E3H5W2</accession>
<gene>
    <name evidence="2" type="ORF">KME28_06840</name>
</gene>
<evidence type="ECO:0000256" key="1">
    <source>
        <dbReference type="SAM" id="MobiDB-lite"/>
    </source>
</evidence>
<evidence type="ECO:0000313" key="3">
    <source>
        <dbReference type="Proteomes" id="UP000813215"/>
    </source>
</evidence>
<organism evidence="2 3">
    <name type="scientific">Pelatocladus maniniholoensis HA4357-MV3</name>
    <dbReference type="NCBI Taxonomy" id="1117104"/>
    <lineage>
        <taxon>Bacteria</taxon>
        <taxon>Bacillati</taxon>
        <taxon>Cyanobacteriota</taxon>
        <taxon>Cyanophyceae</taxon>
        <taxon>Nostocales</taxon>
        <taxon>Nostocaceae</taxon>
        <taxon>Pelatocladus</taxon>
    </lineage>
</organism>
<dbReference type="Proteomes" id="UP000813215">
    <property type="component" value="Unassembled WGS sequence"/>
</dbReference>
<feature type="region of interest" description="Disordered" evidence="1">
    <location>
        <begin position="64"/>
        <end position="84"/>
    </location>
</feature>
<sequence length="391" mass="44021">MQHLSKLLEIENSKLAWVLRLNLYGLRTQLQEALKEDTTDPGNSACQELVGELDQLLQPQKLEIITPQTPPPSPTSSTSSTPPTWEDVLEPIQLEIPKEQKLKDIGDALLADQELLQYVGAYKFQSNNDLDLWNEIQRLLLRVPEKLADTWRECILAEVSQFGALEEKFAVQQIGFSRNQPVYPGLQGSVYATGLFLSDQVDFDPQLQVEKRGGKLDVLAGIVSVCLKFIEIDPCLRHALKSVDRFGVRPLNSDSESSKYMTALVERFQRVLTTTNADPAIALRARLDLDEAIHSLVYLPPCDRFSWWGKLQQEARRTLDGVVEKARNAGYQVQVRPLWGTYADIYTWSKDDLQLEIGGVPGEVSACLRVYAKINDEVIPGRVLFRSSLEG</sequence>
<reference evidence="2" key="1">
    <citation type="submission" date="2021-05" db="EMBL/GenBank/DDBJ databases">
        <authorList>
            <person name="Pietrasiak N."/>
            <person name="Ward R."/>
            <person name="Stajich J.E."/>
            <person name="Kurbessoian T."/>
        </authorList>
    </citation>
    <scope>NUCLEOTIDE SEQUENCE</scope>
    <source>
        <strain evidence="2">HA4357-MV3</strain>
    </source>
</reference>
<proteinExistence type="predicted"/>
<feature type="compositionally biased region" description="Low complexity" evidence="1">
    <location>
        <begin position="75"/>
        <end position="84"/>
    </location>
</feature>
<comment type="caution">
    <text evidence="2">The sequence shown here is derived from an EMBL/GenBank/DDBJ whole genome shotgun (WGS) entry which is preliminary data.</text>
</comment>
<dbReference type="AlphaFoldDB" id="A0A9E3H5W2"/>